<protein>
    <submittedName>
        <fullName evidence="2">Uncharacterized protein</fullName>
    </submittedName>
</protein>
<keyword evidence="3" id="KW-1185">Reference proteome</keyword>
<dbReference type="AlphaFoldDB" id="A0A1E3PW62"/>
<gene>
    <name evidence="2" type="ORF">LIPSTDRAFT_202126</name>
</gene>
<proteinExistence type="predicted"/>
<reference evidence="2 3" key="1">
    <citation type="journal article" date="2016" name="Proc. Natl. Acad. Sci. U.S.A.">
        <title>Comparative genomics of biotechnologically important yeasts.</title>
        <authorList>
            <person name="Riley R."/>
            <person name="Haridas S."/>
            <person name="Wolfe K.H."/>
            <person name="Lopes M.R."/>
            <person name="Hittinger C.T."/>
            <person name="Goeker M."/>
            <person name="Salamov A.A."/>
            <person name="Wisecaver J.H."/>
            <person name="Long T.M."/>
            <person name="Calvey C.H."/>
            <person name="Aerts A.L."/>
            <person name="Barry K.W."/>
            <person name="Choi C."/>
            <person name="Clum A."/>
            <person name="Coughlan A.Y."/>
            <person name="Deshpande S."/>
            <person name="Douglass A.P."/>
            <person name="Hanson S.J."/>
            <person name="Klenk H.-P."/>
            <person name="LaButti K.M."/>
            <person name="Lapidus A."/>
            <person name="Lindquist E.A."/>
            <person name="Lipzen A.M."/>
            <person name="Meier-Kolthoff J.P."/>
            <person name="Ohm R.A."/>
            <person name="Otillar R.P."/>
            <person name="Pangilinan J.L."/>
            <person name="Peng Y."/>
            <person name="Rokas A."/>
            <person name="Rosa C.A."/>
            <person name="Scheuner C."/>
            <person name="Sibirny A.A."/>
            <person name="Slot J.C."/>
            <person name="Stielow J.B."/>
            <person name="Sun H."/>
            <person name="Kurtzman C.P."/>
            <person name="Blackwell M."/>
            <person name="Grigoriev I.V."/>
            <person name="Jeffries T.W."/>
        </authorList>
    </citation>
    <scope>NUCLEOTIDE SEQUENCE [LARGE SCALE GENOMIC DNA]</scope>
    <source>
        <strain evidence="2 3">NRRL Y-11557</strain>
    </source>
</reference>
<organism evidence="2 3">
    <name type="scientific">Lipomyces starkeyi NRRL Y-11557</name>
    <dbReference type="NCBI Taxonomy" id="675824"/>
    <lineage>
        <taxon>Eukaryota</taxon>
        <taxon>Fungi</taxon>
        <taxon>Dikarya</taxon>
        <taxon>Ascomycota</taxon>
        <taxon>Saccharomycotina</taxon>
        <taxon>Lipomycetes</taxon>
        <taxon>Lipomycetales</taxon>
        <taxon>Lipomycetaceae</taxon>
        <taxon>Lipomyces</taxon>
    </lineage>
</organism>
<accession>A0A1E3PW62</accession>
<feature type="region of interest" description="Disordered" evidence="1">
    <location>
        <begin position="1"/>
        <end position="42"/>
    </location>
</feature>
<dbReference type="Proteomes" id="UP000094385">
    <property type="component" value="Unassembled WGS sequence"/>
</dbReference>
<name>A0A1E3PW62_LIPST</name>
<dbReference type="EMBL" id="KV454305">
    <property type="protein sequence ID" value="ODQ69172.1"/>
    <property type="molecule type" value="Genomic_DNA"/>
</dbReference>
<evidence type="ECO:0000313" key="2">
    <source>
        <dbReference type="EMBL" id="ODQ69172.1"/>
    </source>
</evidence>
<sequence length="123" mass="14202">MAMEARGDRQNYLALNDGYESDAPSEDWISSPLSPEPKVQKSRAHQLYLTPSVNRQSVQTSILVLKFQTMRYCLQNQPHSLQSQLPVSKLPTQLPRKLTFRQESFLMNGLRRGTERRDPLTEK</sequence>
<evidence type="ECO:0000256" key="1">
    <source>
        <dbReference type="SAM" id="MobiDB-lite"/>
    </source>
</evidence>
<dbReference type="OrthoDB" id="2976890at2759"/>
<evidence type="ECO:0000313" key="3">
    <source>
        <dbReference type="Proteomes" id="UP000094385"/>
    </source>
</evidence>